<accession>A0A1F6MVM6</accession>
<dbReference type="Proteomes" id="UP000178347">
    <property type="component" value="Unassembled WGS sequence"/>
</dbReference>
<feature type="domain" description="Methyltransferase" evidence="1">
    <location>
        <begin position="41"/>
        <end position="136"/>
    </location>
</feature>
<gene>
    <name evidence="2" type="ORF">A3G00_03080</name>
</gene>
<dbReference type="STRING" id="1798692.A3G00_03080"/>
<dbReference type="CDD" id="cd02440">
    <property type="entry name" value="AdoMet_MTases"/>
    <property type="match status" value="1"/>
</dbReference>
<dbReference type="InterPro" id="IPR041698">
    <property type="entry name" value="Methyltransf_25"/>
</dbReference>
<dbReference type="Gene3D" id="2.20.25.110">
    <property type="entry name" value="S-adenosyl-L-methionine-dependent methyltransferases"/>
    <property type="match status" value="1"/>
</dbReference>
<dbReference type="Pfam" id="PF13649">
    <property type="entry name" value="Methyltransf_25"/>
    <property type="match status" value="1"/>
</dbReference>
<dbReference type="AlphaFoldDB" id="A0A1F6MVM6"/>
<organism evidence="2 3">
    <name type="scientific">Candidatus Magasanikbacteria bacterium RIFCSPLOWO2_12_FULL_43_12</name>
    <dbReference type="NCBI Taxonomy" id="1798692"/>
    <lineage>
        <taxon>Bacteria</taxon>
        <taxon>Candidatus Magasanikiibacteriota</taxon>
    </lineage>
</organism>
<evidence type="ECO:0000259" key="1">
    <source>
        <dbReference type="Pfam" id="PF13649"/>
    </source>
</evidence>
<dbReference type="SUPFAM" id="SSF53335">
    <property type="entry name" value="S-adenosyl-L-methionine-dependent methyltransferases"/>
    <property type="match status" value="1"/>
</dbReference>
<name>A0A1F6MVM6_9BACT</name>
<dbReference type="EMBL" id="MFQN01000003">
    <property type="protein sequence ID" value="OGH75704.1"/>
    <property type="molecule type" value="Genomic_DNA"/>
</dbReference>
<proteinExistence type="predicted"/>
<evidence type="ECO:0000313" key="2">
    <source>
        <dbReference type="EMBL" id="OGH75704.1"/>
    </source>
</evidence>
<dbReference type="InterPro" id="IPR029063">
    <property type="entry name" value="SAM-dependent_MTases_sf"/>
</dbReference>
<evidence type="ECO:0000313" key="3">
    <source>
        <dbReference type="Proteomes" id="UP000178347"/>
    </source>
</evidence>
<reference evidence="2 3" key="1">
    <citation type="journal article" date="2016" name="Nat. Commun.">
        <title>Thousands of microbial genomes shed light on interconnected biogeochemical processes in an aquifer system.</title>
        <authorList>
            <person name="Anantharaman K."/>
            <person name="Brown C.T."/>
            <person name="Hug L.A."/>
            <person name="Sharon I."/>
            <person name="Castelle C.J."/>
            <person name="Probst A.J."/>
            <person name="Thomas B.C."/>
            <person name="Singh A."/>
            <person name="Wilkins M.J."/>
            <person name="Karaoz U."/>
            <person name="Brodie E.L."/>
            <person name="Williams K.H."/>
            <person name="Hubbard S.S."/>
            <person name="Banfield J.F."/>
        </authorList>
    </citation>
    <scope>NUCLEOTIDE SEQUENCE [LARGE SCALE GENOMIC DNA]</scope>
</reference>
<comment type="caution">
    <text evidence="2">The sequence shown here is derived from an EMBL/GenBank/DDBJ whole genome shotgun (WGS) entry which is preliminary data.</text>
</comment>
<protein>
    <recommendedName>
        <fullName evidence="1">Methyltransferase domain-containing protein</fullName>
    </recommendedName>
</protein>
<dbReference type="Gene3D" id="3.40.50.150">
    <property type="entry name" value="Vaccinia Virus protein VP39"/>
    <property type="match status" value="1"/>
</dbReference>
<sequence length="250" mass="29701">MYLYKNPKYYEIAFSFRNISNEVDFFEKAIKKFSKVKVRKIFELASGNSPYLEEWHKRGYKYYGLDLNREMLNFVEARAKEKEIKTRLFRANMNKFSLGKTKVDLIYVLLGSLYVKSNDDFFNHLDSVAKVLKSGGLYVLDGVVWFNILSDNKQRWTISKQGIKIKTTFRAKVVDPTTQIFREDVILDILDHEEKKQLRSNDIRKFFFPQEFLALIKCHNKFKFLGWFDNFDINKPATPKGRQIVVLRKK</sequence>